<dbReference type="PANTHER" id="PTHR47495:SF2">
    <property type="entry name" value="ALDEHYDE DEHYDROGENASE"/>
    <property type="match status" value="1"/>
</dbReference>
<dbReference type="InterPro" id="IPR000674">
    <property type="entry name" value="Ald_Oxase/Xan_DH_a/b"/>
</dbReference>
<dbReference type="SUPFAM" id="SSF56003">
    <property type="entry name" value="Molybdenum cofactor-binding domain"/>
    <property type="match status" value="2"/>
</dbReference>
<organism evidence="2 3">
    <name type="scientific">Xanthobacter dioxanivorans</name>
    <dbReference type="NCBI Taxonomy" id="2528964"/>
    <lineage>
        <taxon>Bacteria</taxon>
        <taxon>Pseudomonadati</taxon>
        <taxon>Pseudomonadota</taxon>
        <taxon>Alphaproteobacteria</taxon>
        <taxon>Hyphomicrobiales</taxon>
        <taxon>Xanthobacteraceae</taxon>
        <taxon>Xanthobacter</taxon>
    </lineage>
</organism>
<dbReference type="InterPro" id="IPR008274">
    <property type="entry name" value="AldOxase/xan_DH_MoCoBD1"/>
</dbReference>
<evidence type="ECO:0000313" key="2">
    <source>
        <dbReference type="EMBL" id="QRG06413.1"/>
    </source>
</evidence>
<dbReference type="InterPro" id="IPR052516">
    <property type="entry name" value="N-heterocyclic_Hydroxylase"/>
</dbReference>
<dbReference type="PANTHER" id="PTHR47495">
    <property type="entry name" value="ALDEHYDE DEHYDROGENASE"/>
    <property type="match status" value="1"/>
</dbReference>
<name>A0A974SJH8_9HYPH</name>
<evidence type="ECO:0000313" key="3">
    <source>
        <dbReference type="Proteomes" id="UP000596427"/>
    </source>
</evidence>
<dbReference type="Pfam" id="PF20256">
    <property type="entry name" value="MoCoBD_2"/>
    <property type="match status" value="2"/>
</dbReference>
<feature type="domain" description="Aldehyde oxidase/xanthine dehydrogenase a/b hammerhead" evidence="1">
    <location>
        <begin position="225"/>
        <end position="303"/>
    </location>
</feature>
<dbReference type="Pfam" id="PF02738">
    <property type="entry name" value="MoCoBD_1"/>
    <property type="match status" value="1"/>
</dbReference>
<dbReference type="GO" id="GO:0016491">
    <property type="term" value="F:oxidoreductase activity"/>
    <property type="evidence" value="ECO:0007669"/>
    <property type="project" value="InterPro"/>
</dbReference>
<dbReference type="Proteomes" id="UP000596427">
    <property type="component" value="Chromosome"/>
</dbReference>
<accession>A0A974SJH8</accession>
<reference evidence="2 3" key="1">
    <citation type="submission" date="2020-10" db="EMBL/GenBank/DDBJ databases">
        <title>Degradation of 1,4-Dioxane by Xanthobacter sp. YN2, via a Novel Group-2 Soluble Di-Iron Monooxygenase.</title>
        <authorList>
            <person name="Ma F."/>
            <person name="Wang Y."/>
            <person name="Yang J."/>
            <person name="Guo H."/>
            <person name="Su D."/>
            <person name="Yu L."/>
        </authorList>
    </citation>
    <scope>NUCLEOTIDE SEQUENCE [LARGE SCALE GENOMIC DNA]</scope>
    <source>
        <strain evidence="2 3">YN2</strain>
    </source>
</reference>
<keyword evidence="3" id="KW-1185">Reference proteome</keyword>
<dbReference type="EMBL" id="CP063362">
    <property type="protein sequence ID" value="QRG06413.1"/>
    <property type="molecule type" value="Genomic_DNA"/>
</dbReference>
<dbReference type="PROSITE" id="PS51318">
    <property type="entry name" value="TAT"/>
    <property type="match status" value="1"/>
</dbReference>
<dbReference type="InterPro" id="IPR046867">
    <property type="entry name" value="AldOxase/xan_DH_MoCoBD2"/>
</dbReference>
<dbReference type="SMART" id="SM01008">
    <property type="entry name" value="Ald_Xan_dh_C"/>
    <property type="match status" value="1"/>
</dbReference>
<dbReference type="KEGG" id="xdi:EZH22_26270"/>
<evidence type="ECO:0000259" key="1">
    <source>
        <dbReference type="SMART" id="SM01008"/>
    </source>
</evidence>
<gene>
    <name evidence="2" type="ORF">EZH22_26270</name>
</gene>
<dbReference type="Gene3D" id="3.30.365.10">
    <property type="entry name" value="Aldehyde oxidase/xanthine dehydrogenase, molybdopterin binding domain"/>
    <property type="match status" value="4"/>
</dbReference>
<dbReference type="InterPro" id="IPR012368">
    <property type="entry name" value="OxRdtase_Mopterin-bd_su_IorB"/>
</dbReference>
<dbReference type="InterPro" id="IPR006311">
    <property type="entry name" value="TAT_signal"/>
</dbReference>
<dbReference type="AlphaFoldDB" id="A0A974SJH8"/>
<proteinExistence type="predicted"/>
<dbReference type="RefSeq" id="WP_203193323.1">
    <property type="nucleotide sequence ID" value="NZ_CP063362.1"/>
</dbReference>
<sequence>MHLLQNLEDGAFAAVAATLRSAAEAPLSRRFVLAAMGGVGVGLMLGFGAPAEAAEAGGTAFNPFVRIAPDGTVTVIIKHLDKGQGTATGLATLAADEMDADWSKVTTEFAPADAKRYGNAAFGGAQGTGGSTSIAASYDVYRKAGAAARAMLVAAAARQWGVDPSTVKVANGVVSAGNRSAGFGALAEAAAREAVPAEPALKAPSAFTLIGKEGVHRVDNLAKTTGARIYTQDLKLPGMLVAVVAHPPRFGAKPTRFDAGAAKAVKGVSDVVMVPQGVAVLATTTHAAIKGRDALKVEWDESGAETRSTADLVAAYRAALAKAGTVAEAEGDVDKALATPGVKLVEAEFEFPYLAHASMEPMNAAAQLKDGAVTIWTGSQFPSADVPNAAHAAGVPPEKVVINTLWAGGSFGRRALASSDFVVEAVAIAKAHGKGVPVKLVWTREDDMKAGYYRPLYLHKVRAAVDASGKPVAWHHHVVGQSILAGTFFESVMVKNGIDETSVEGTHGGYDIPNLKVELTSMKTGVPVLWWRSVGHTHTAYAVEVMMDQLARAAGQDPVAFRLAHAKDDRLKGVIRLAADKAGWGTPLPAGVTRGIAAHRSFNTYVAEVVELSLADGGIKVQRVVAAVDCGRIVNPDVVRAQVEGGVGFGLGAALHDAITLDKGTVEQANFDTYAPLRMSEMPKVEVHMVASDAAPTGIGEPGVPPLAPAVANAIFAATGRPVHRLPFAGQSFKPA</sequence>
<dbReference type="PIRSF" id="PIRSF036389">
    <property type="entry name" value="IOR_B"/>
    <property type="match status" value="1"/>
</dbReference>
<dbReference type="Gene3D" id="3.90.1170.50">
    <property type="entry name" value="Aldehyde oxidase/xanthine dehydrogenase, a/b hammerhead"/>
    <property type="match status" value="1"/>
</dbReference>
<dbReference type="InterPro" id="IPR037165">
    <property type="entry name" value="AldOxase/xan_DH_Mopterin-bd_sf"/>
</dbReference>
<protein>
    <submittedName>
        <fullName evidence="2">Xanthine dehydrogenase family protein molybdopterin-binding subunit</fullName>
    </submittedName>
</protein>